<keyword evidence="11" id="KW-1185">Reference proteome</keyword>
<feature type="transmembrane region" description="Helical" evidence="9">
    <location>
        <begin position="246"/>
        <end position="266"/>
    </location>
</feature>
<evidence type="ECO:0000256" key="4">
    <source>
        <dbReference type="ARBA" id="ARBA00022679"/>
    </source>
</evidence>
<evidence type="ECO:0000256" key="5">
    <source>
        <dbReference type="ARBA" id="ARBA00022692"/>
    </source>
</evidence>
<accession>C5BKP4</accession>
<feature type="transmembrane region" description="Helical" evidence="9">
    <location>
        <begin position="171"/>
        <end position="188"/>
    </location>
</feature>
<keyword evidence="4" id="KW-0808">Transferase</keyword>
<evidence type="ECO:0000313" key="10">
    <source>
        <dbReference type="EMBL" id="ACR11932.1"/>
    </source>
</evidence>
<gene>
    <name evidence="10" type="ordered locus">TERTU_0031</name>
</gene>
<comment type="pathway">
    <text evidence="2">Protein modification; protein glycosylation.</text>
</comment>
<evidence type="ECO:0000256" key="8">
    <source>
        <dbReference type="ARBA" id="ARBA00023136"/>
    </source>
</evidence>
<dbReference type="TCDB" id="9.B.231.1.4">
    <property type="family name" value="the die2/alg10 glycosyl transferase (die2/alg10) family"/>
</dbReference>
<evidence type="ECO:0000256" key="7">
    <source>
        <dbReference type="ARBA" id="ARBA00022989"/>
    </source>
</evidence>
<dbReference type="eggNOG" id="ENOG5033GNJ">
    <property type="taxonomic scope" value="Bacteria"/>
</dbReference>
<reference evidence="10 11" key="1">
    <citation type="journal article" date="2009" name="PLoS ONE">
        <title>The complete genome of Teredinibacter turnerae T7901: an intracellular endosymbiont of marine wood-boring bivalves (shipworms).</title>
        <authorList>
            <person name="Yang J.C."/>
            <person name="Madupu R."/>
            <person name="Durkin A.S."/>
            <person name="Ekborg N.A."/>
            <person name="Pedamallu C.S."/>
            <person name="Hostetler J.B."/>
            <person name="Radune D."/>
            <person name="Toms B.S."/>
            <person name="Henrissat B."/>
            <person name="Coutinho P.M."/>
            <person name="Schwarz S."/>
            <person name="Field L."/>
            <person name="Trindade-Silva A.E."/>
            <person name="Soares C.A.G."/>
            <person name="Elshahawi S."/>
            <person name="Hanora A."/>
            <person name="Schmidt E.W."/>
            <person name="Haygood M.G."/>
            <person name="Posfai J."/>
            <person name="Benner J."/>
            <person name="Madinger C."/>
            <person name="Nove J."/>
            <person name="Anton B."/>
            <person name="Chaudhary K."/>
            <person name="Foster J."/>
            <person name="Holman A."/>
            <person name="Kumar S."/>
            <person name="Lessard P.A."/>
            <person name="Luyten Y.A."/>
            <person name="Slatko B."/>
            <person name="Wood N."/>
            <person name="Wu B."/>
            <person name="Teplitski M."/>
            <person name="Mougous J.D."/>
            <person name="Ward N."/>
            <person name="Eisen J.A."/>
            <person name="Badger J.H."/>
            <person name="Distel D.L."/>
        </authorList>
    </citation>
    <scope>NUCLEOTIDE SEQUENCE [LARGE SCALE GENOMIC DNA]</scope>
    <source>
        <strain evidence="11">ATCC 39867 / T7901</strain>
    </source>
</reference>
<evidence type="ECO:0000256" key="3">
    <source>
        <dbReference type="ARBA" id="ARBA00022676"/>
    </source>
</evidence>
<dbReference type="STRING" id="377629.TERTU_0031"/>
<evidence type="ECO:0000256" key="9">
    <source>
        <dbReference type="SAM" id="Phobius"/>
    </source>
</evidence>
<evidence type="ECO:0000256" key="2">
    <source>
        <dbReference type="ARBA" id="ARBA00004922"/>
    </source>
</evidence>
<name>C5BKP4_TERTT</name>
<evidence type="ECO:0000256" key="6">
    <source>
        <dbReference type="ARBA" id="ARBA00022824"/>
    </source>
</evidence>
<evidence type="ECO:0000256" key="1">
    <source>
        <dbReference type="ARBA" id="ARBA00004477"/>
    </source>
</evidence>
<feature type="transmembrane region" description="Helical" evidence="9">
    <location>
        <begin position="7"/>
        <end position="26"/>
    </location>
</feature>
<protein>
    <submittedName>
        <fullName evidence="10">Membrane protein</fullName>
    </submittedName>
</protein>
<keyword evidence="3" id="KW-0328">Glycosyltransferase</keyword>
<dbReference type="OrthoDB" id="5706107at2"/>
<dbReference type="PANTHER" id="PTHR12989">
    <property type="entry name" value="ALPHA-1,2-GLUCOSYLTRANSFERASE ALG10"/>
    <property type="match status" value="1"/>
</dbReference>
<dbReference type="RefSeq" id="WP_015818044.1">
    <property type="nucleotide sequence ID" value="NC_012997.1"/>
</dbReference>
<proteinExistence type="predicted"/>
<comment type="subcellular location">
    <subcellularLocation>
        <location evidence="1">Endoplasmic reticulum membrane</location>
        <topology evidence="1">Multi-pass membrane protein</topology>
    </subcellularLocation>
</comment>
<sequence length="415" mass="47686">MFKSSQLPTVSWVLLAGILLVATWLGTQMMPPAQTFHDESFHMPQIRAYHMERYSHLEKSLTMIPGYHLAVATVSKTLFGQGIKDTRLASTLLSLPALLFFFLCARRLGHTSPLLSTTTYYLNPIFFPFFFVIYTDVPSLTLVLAGLYFTLSQRFTLAGLVMLLSLGVRQTNVMWLALFWLFALYNLLGNPLHIRWLKPENWRQLGGALLRTWAFPIGIVAFLVFVYQNGGVAIGDATAHKMDRIFVTQVFFLLLAVGLLFIPLHLMNARAGFDLLRFQPQCAVILSLLLVLYLLTFWAEHGYNLFDFFLRNRVVMWTRANEVHKVLAFVPMAIALLSLMVTPLREKRFYWLYVVAIASLLPHSLVDQRYFMEAITMFLLFMVPQHTRLHWYTLALFIPVTLIICIGIGDIRFFI</sequence>
<evidence type="ECO:0000313" key="11">
    <source>
        <dbReference type="Proteomes" id="UP000009080"/>
    </source>
</evidence>
<feature type="transmembrane region" description="Helical" evidence="9">
    <location>
        <begin position="391"/>
        <end position="414"/>
    </location>
</feature>
<dbReference type="Pfam" id="PF04922">
    <property type="entry name" value="DIE2_ALG10"/>
    <property type="match status" value="1"/>
</dbReference>
<feature type="transmembrane region" description="Helical" evidence="9">
    <location>
        <begin position="351"/>
        <end position="371"/>
    </location>
</feature>
<keyword evidence="7 9" id="KW-1133">Transmembrane helix</keyword>
<dbReference type="AlphaFoldDB" id="C5BKP4"/>
<dbReference type="InterPro" id="IPR016900">
    <property type="entry name" value="Alg10"/>
</dbReference>
<organism evidence="10 11">
    <name type="scientific">Teredinibacter turnerae (strain ATCC 39867 / T7901)</name>
    <dbReference type="NCBI Taxonomy" id="377629"/>
    <lineage>
        <taxon>Bacteria</taxon>
        <taxon>Pseudomonadati</taxon>
        <taxon>Pseudomonadota</taxon>
        <taxon>Gammaproteobacteria</taxon>
        <taxon>Cellvibrionales</taxon>
        <taxon>Cellvibrionaceae</taxon>
        <taxon>Teredinibacter</taxon>
    </lineage>
</organism>
<dbReference type="GO" id="GO:0106073">
    <property type="term" value="F:dolichyl pyrophosphate Glc2Man9GlcNAc2 alpha-1,2-glucosyltransferase activity"/>
    <property type="evidence" value="ECO:0007669"/>
    <property type="project" value="InterPro"/>
</dbReference>
<dbReference type="KEGG" id="ttu:TERTU_0031"/>
<feature type="transmembrane region" description="Helical" evidence="9">
    <location>
        <begin position="326"/>
        <end position="344"/>
    </location>
</feature>
<keyword evidence="5 9" id="KW-0812">Transmembrane</keyword>
<feature type="transmembrane region" description="Helical" evidence="9">
    <location>
        <begin position="88"/>
        <end position="105"/>
    </location>
</feature>
<dbReference type="GO" id="GO:0006488">
    <property type="term" value="P:dolichol-linked oligosaccharide biosynthetic process"/>
    <property type="evidence" value="ECO:0007669"/>
    <property type="project" value="InterPro"/>
</dbReference>
<keyword evidence="8 9" id="KW-0472">Membrane</keyword>
<feature type="transmembrane region" description="Helical" evidence="9">
    <location>
        <begin position="278"/>
        <end position="299"/>
    </location>
</feature>
<feature type="transmembrane region" description="Helical" evidence="9">
    <location>
        <begin position="208"/>
        <end position="226"/>
    </location>
</feature>
<dbReference type="HOGENOM" id="CLU_662098_0_0_6"/>
<keyword evidence="6" id="KW-0256">Endoplasmic reticulum</keyword>
<dbReference type="PANTHER" id="PTHR12989:SF10">
    <property type="entry name" value="DOL-P-GLC:GLC(2)MAN(9)GLCNAC(2)-PP-DOL ALPHA-1,2-GLUCOSYLTRANSFERASE-RELATED"/>
    <property type="match status" value="1"/>
</dbReference>
<dbReference type="Proteomes" id="UP000009080">
    <property type="component" value="Chromosome"/>
</dbReference>
<dbReference type="EMBL" id="CP001614">
    <property type="protein sequence ID" value="ACR11932.1"/>
    <property type="molecule type" value="Genomic_DNA"/>
</dbReference>